<dbReference type="EMBL" id="BCMY01000010">
    <property type="protein sequence ID" value="GAQ43734.1"/>
    <property type="molecule type" value="Genomic_DNA"/>
</dbReference>
<evidence type="ECO:0000256" key="1">
    <source>
        <dbReference type="SAM" id="MobiDB-lite"/>
    </source>
</evidence>
<sequence length="369" mass="41917">MKSCYDMSDTLKRKAIDDPQCPSVRPRGHFRPQPTIRWSIEPNSIDSILRDNSRDRLYVPPVAWTMRHLRLLGCGFTLRTSKRKDRPHSQAVILDSPVHDLPKPNLSADLRRAMLQFGGRRTLEVKKTAIKEILGAYGFSRLSYESLSFYFRQQPVASVWTEGVFSRDSTGPSLAYVTFDGIQSRRSKFVHNSTGKGFNEPVFRTCDKKLRSLQPANTVEDLYIMGILIALAQEQRRHRQRNEEQGEEAAECSIMQREDGDTTNSTSSSTPPRFGTDRSPHYCGQCFRVAVLATSEVKDECLYVYTASISVEFLRKFDEPWRSSPNSPVVIEYYPISLGSPMKSLNKLHRVLFAESCRFCAGDSPQALG</sequence>
<organism evidence="2 3">
    <name type="scientific">Aspergillus niger</name>
    <dbReference type="NCBI Taxonomy" id="5061"/>
    <lineage>
        <taxon>Eukaryota</taxon>
        <taxon>Fungi</taxon>
        <taxon>Dikarya</taxon>
        <taxon>Ascomycota</taxon>
        <taxon>Pezizomycotina</taxon>
        <taxon>Eurotiomycetes</taxon>
        <taxon>Eurotiomycetidae</taxon>
        <taxon>Eurotiales</taxon>
        <taxon>Aspergillaceae</taxon>
        <taxon>Aspergillus</taxon>
        <taxon>Aspergillus subgen. Circumdati</taxon>
    </lineage>
</organism>
<accession>A0A100IM50</accession>
<evidence type="ECO:0000313" key="3">
    <source>
        <dbReference type="Proteomes" id="UP000068243"/>
    </source>
</evidence>
<gene>
    <name evidence="2" type="ORF">ABL_06395</name>
</gene>
<dbReference type="OMA" id="AMISANH"/>
<reference evidence="3" key="1">
    <citation type="journal article" date="2016" name="Genome Announc.">
        <title>Draft genome sequence of Aspergillus niger strain An76.</title>
        <authorList>
            <person name="Gong W."/>
            <person name="Cheng Z."/>
            <person name="Zhang H."/>
            <person name="Liu L."/>
            <person name="Gao P."/>
            <person name="Wang L."/>
        </authorList>
    </citation>
    <scope>NUCLEOTIDE SEQUENCE [LARGE SCALE GENOMIC DNA]</scope>
    <source>
        <strain evidence="3">An76</strain>
    </source>
</reference>
<protein>
    <submittedName>
        <fullName evidence="2">Uncharacterized protein</fullName>
    </submittedName>
</protein>
<dbReference type="OrthoDB" id="5343483at2759"/>
<evidence type="ECO:0000313" key="2">
    <source>
        <dbReference type="EMBL" id="GAQ43734.1"/>
    </source>
</evidence>
<feature type="region of interest" description="Disordered" evidence="1">
    <location>
        <begin position="239"/>
        <end position="277"/>
    </location>
</feature>
<name>A0A100IM50_ASPNG</name>
<dbReference type="Proteomes" id="UP000068243">
    <property type="component" value="Unassembled WGS sequence"/>
</dbReference>
<dbReference type="VEuPathDB" id="FungiDB:M747DRAFT_359474"/>
<dbReference type="VEuPathDB" id="FungiDB:An09g04310"/>
<proteinExistence type="predicted"/>
<dbReference type="AlphaFoldDB" id="A0A100IM50"/>
<comment type="caution">
    <text evidence="2">The sequence shown here is derived from an EMBL/GenBank/DDBJ whole genome shotgun (WGS) entry which is preliminary data.</text>
</comment>